<keyword evidence="4" id="KW-1185">Reference proteome</keyword>
<dbReference type="InterPro" id="IPR013785">
    <property type="entry name" value="Aldolase_TIM"/>
</dbReference>
<dbReference type="GO" id="GO:0008700">
    <property type="term" value="F:(R,S)-4-hydroxy-2-oxoglutarate aldolase activity"/>
    <property type="evidence" value="ECO:0007669"/>
    <property type="project" value="TreeGrafter"/>
</dbReference>
<dbReference type="PRINTS" id="PR00146">
    <property type="entry name" value="DHPICSNTHASE"/>
</dbReference>
<comment type="subunit">
    <text evidence="1">Homotetramer.</text>
</comment>
<protein>
    <submittedName>
        <fullName evidence="3">Uncharacterized protein</fullName>
    </submittedName>
</protein>
<organism evidence="3 4">
    <name type="scientific">Aphis gossypii</name>
    <name type="common">Cotton aphid</name>
    <dbReference type="NCBI Taxonomy" id="80765"/>
    <lineage>
        <taxon>Eukaryota</taxon>
        <taxon>Metazoa</taxon>
        <taxon>Ecdysozoa</taxon>
        <taxon>Arthropoda</taxon>
        <taxon>Hexapoda</taxon>
        <taxon>Insecta</taxon>
        <taxon>Pterygota</taxon>
        <taxon>Neoptera</taxon>
        <taxon>Paraneoptera</taxon>
        <taxon>Hemiptera</taxon>
        <taxon>Sternorrhyncha</taxon>
        <taxon>Aphidomorpha</taxon>
        <taxon>Aphidoidea</taxon>
        <taxon>Aphididae</taxon>
        <taxon>Aphidini</taxon>
        <taxon>Aphis</taxon>
        <taxon>Aphis</taxon>
    </lineage>
</organism>
<reference evidence="3" key="1">
    <citation type="submission" date="2022-02" db="EMBL/GenBank/DDBJ databases">
        <authorList>
            <person name="King R."/>
        </authorList>
    </citation>
    <scope>NUCLEOTIDE SEQUENCE</scope>
</reference>
<dbReference type="SMART" id="SM01130">
    <property type="entry name" value="DHDPS"/>
    <property type="match status" value="1"/>
</dbReference>
<name>A0A9P0JCC9_APHGO</name>
<dbReference type="CDD" id="cd00408">
    <property type="entry name" value="DHDPS-like"/>
    <property type="match status" value="1"/>
</dbReference>
<dbReference type="GO" id="GO:0009436">
    <property type="term" value="P:glyoxylate catabolic process"/>
    <property type="evidence" value="ECO:0007669"/>
    <property type="project" value="TreeGrafter"/>
</dbReference>
<accession>A0A9P0JCC9</accession>
<dbReference type="InterPro" id="IPR002220">
    <property type="entry name" value="DapA-like"/>
</dbReference>
<dbReference type="Pfam" id="PF00701">
    <property type="entry name" value="DHDPS"/>
    <property type="match status" value="1"/>
</dbReference>
<evidence type="ECO:0000313" key="4">
    <source>
        <dbReference type="Proteomes" id="UP001154329"/>
    </source>
</evidence>
<dbReference type="PANTHER" id="PTHR12128:SF66">
    <property type="entry name" value="4-HYDROXY-2-OXOGLUTARATE ALDOLASE, MITOCHONDRIAL"/>
    <property type="match status" value="1"/>
</dbReference>
<dbReference type="GO" id="GO:0008840">
    <property type="term" value="F:4-hydroxy-tetrahydrodipicolinate synthase activity"/>
    <property type="evidence" value="ECO:0007669"/>
    <property type="project" value="TreeGrafter"/>
</dbReference>
<evidence type="ECO:0000256" key="1">
    <source>
        <dbReference type="ARBA" id="ARBA00011881"/>
    </source>
</evidence>
<dbReference type="AlphaFoldDB" id="A0A9P0JCC9"/>
<gene>
    <name evidence="3" type="ORF">APHIGO_LOCUS10830</name>
</gene>
<evidence type="ECO:0000256" key="2">
    <source>
        <dbReference type="ARBA" id="ARBA00023239"/>
    </source>
</evidence>
<reference evidence="3" key="2">
    <citation type="submission" date="2022-10" db="EMBL/GenBank/DDBJ databases">
        <authorList>
            <consortium name="ENA_rothamsted_submissions"/>
            <consortium name="culmorum"/>
            <person name="King R."/>
        </authorList>
    </citation>
    <scope>NUCLEOTIDE SEQUENCE</scope>
</reference>
<evidence type="ECO:0000313" key="3">
    <source>
        <dbReference type="EMBL" id="CAH1737265.1"/>
    </source>
</evidence>
<dbReference type="PANTHER" id="PTHR12128">
    <property type="entry name" value="DIHYDRODIPICOLINATE SYNTHASE"/>
    <property type="match status" value="1"/>
</dbReference>
<keyword evidence="2" id="KW-0456">Lyase</keyword>
<dbReference type="Proteomes" id="UP001154329">
    <property type="component" value="Chromosome 4"/>
</dbReference>
<dbReference type="GO" id="GO:0005739">
    <property type="term" value="C:mitochondrion"/>
    <property type="evidence" value="ECO:0007669"/>
    <property type="project" value="TreeGrafter"/>
</dbReference>
<dbReference type="Gene3D" id="3.20.20.70">
    <property type="entry name" value="Aldolase class I"/>
    <property type="match status" value="1"/>
</dbReference>
<sequence>MRGLKIQLLSNALKSALRRHSSSSSVATNFDLDGVFVPIPTPYRANGDVDYGALAYNFERWEKIPFRGYCVGGSNGEGPYLKAEEKLEMVSKIRSMIGKDKLLIAGTTCESTKLTCDLSKAAAEVGADGVLVMSPFYFKTRMTENSLYDHFVSVADSCPAPVIVYNMVPVTGIDLSVDVLKKMSLHPNIVGVKDKDMGKLAALVTETQDQKFQIVAGSASYLLAAMLVGCSGGINGLAAVLGEPLCKMHKLAVAGQWQEALELQRKLVNIDLLLMQECGPAGLKAAMELLGYKGGLCRSPLPPISDEKVAKIKRTLEKRWIFVMKLNETKKNPLHFLQNHIIYIFLLQTKVNILFYTNTYN</sequence>
<proteinExistence type="predicted"/>
<dbReference type="EMBL" id="OU899037">
    <property type="protein sequence ID" value="CAH1737265.1"/>
    <property type="molecule type" value="Genomic_DNA"/>
</dbReference>
<dbReference type="SUPFAM" id="SSF51569">
    <property type="entry name" value="Aldolase"/>
    <property type="match status" value="1"/>
</dbReference>